<proteinExistence type="predicted"/>
<evidence type="ECO:0000313" key="3">
    <source>
        <dbReference type="Proteomes" id="UP001232445"/>
    </source>
</evidence>
<organism evidence="2 3">
    <name type="scientific">Caldalkalibacillus uzonensis</name>
    <dbReference type="NCBI Taxonomy" id="353224"/>
    <lineage>
        <taxon>Bacteria</taxon>
        <taxon>Bacillati</taxon>
        <taxon>Bacillota</taxon>
        <taxon>Bacilli</taxon>
        <taxon>Bacillales</taxon>
        <taxon>Bacillaceae</taxon>
        <taxon>Caldalkalibacillus</taxon>
    </lineage>
</organism>
<dbReference type="RefSeq" id="WP_307339232.1">
    <property type="nucleotide sequence ID" value="NZ_JAUSUQ010000007.1"/>
</dbReference>
<sequence>MDEKIILQAIRELSEQIKNTNARLDRIEERLDRIEERLTQIEVTQEKMKDSIDLLAEKQWALENDVYRLKKAIKLK</sequence>
<reference evidence="2 3" key="1">
    <citation type="submission" date="2023-07" db="EMBL/GenBank/DDBJ databases">
        <title>Genomic Encyclopedia of Type Strains, Phase IV (KMG-IV): sequencing the most valuable type-strain genomes for metagenomic binning, comparative biology and taxonomic classification.</title>
        <authorList>
            <person name="Goeker M."/>
        </authorList>
    </citation>
    <scope>NUCLEOTIDE SEQUENCE [LARGE SCALE GENOMIC DNA]</scope>
    <source>
        <strain evidence="2 3">DSM 17740</strain>
    </source>
</reference>
<keyword evidence="3" id="KW-1185">Reference proteome</keyword>
<protein>
    <submittedName>
        <fullName evidence="2">DNA repair ATPase RecN</fullName>
    </submittedName>
</protein>
<dbReference type="Proteomes" id="UP001232445">
    <property type="component" value="Unassembled WGS sequence"/>
</dbReference>
<accession>A0ABU0CSH6</accession>
<gene>
    <name evidence="2" type="ORF">J2S00_002156</name>
</gene>
<evidence type="ECO:0000256" key="1">
    <source>
        <dbReference type="SAM" id="Coils"/>
    </source>
</evidence>
<dbReference type="SUPFAM" id="SSF57997">
    <property type="entry name" value="Tropomyosin"/>
    <property type="match status" value="1"/>
</dbReference>
<comment type="caution">
    <text evidence="2">The sequence shown here is derived from an EMBL/GenBank/DDBJ whole genome shotgun (WGS) entry which is preliminary data.</text>
</comment>
<name>A0ABU0CSH6_9BACI</name>
<evidence type="ECO:0000313" key="2">
    <source>
        <dbReference type="EMBL" id="MDQ0339369.1"/>
    </source>
</evidence>
<dbReference type="Gene3D" id="1.20.5.1070">
    <property type="entry name" value="Head and neck region of the ectodomain of NDV fusion glycoprotein"/>
    <property type="match status" value="1"/>
</dbReference>
<dbReference type="EMBL" id="JAUSUQ010000007">
    <property type="protein sequence ID" value="MDQ0339369.1"/>
    <property type="molecule type" value="Genomic_DNA"/>
</dbReference>
<keyword evidence="1" id="KW-0175">Coiled coil</keyword>
<feature type="coiled-coil region" evidence="1">
    <location>
        <begin position="10"/>
        <end position="51"/>
    </location>
</feature>